<evidence type="ECO:0000256" key="2">
    <source>
        <dbReference type="ARBA" id="ARBA00022750"/>
    </source>
</evidence>
<dbReference type="PANTHER" id="PTHR47966:SF51">
    <property type="entry name" value="BETA-SITE APP-CLEAVING ENZYME, ISOFORM A-RELATED"/>
    <property type="match status" value="1"/>
</dbReference>
<dbReference type="GO" id="GO:0006508">
    <property type="term" value="P:proteolysis"/>
    <property type="evidence" value="ECO:0007669"/>
    <property type="project" value="UniProtKB-KW"/>
</dbReference>
<reference evidence="6" key="1">
    <citation type="submission" date="2022-07" db="EMBL/GenBank/DDBJ databases">
        <title>Fungi with potential for degradation of polypropylene.</title>
        <authorList>
            <person name="Gostincar C."/>
        </authorList>
    </citation>
    <scope>NUCLEOTIDE SEQUENCE</scope>
    <source>
        <strain evidence="6">EXF-13287</strain>
    </source>
</reference>
<feature type="signal peptide" evidence="4">
    <location>
        <begin position="1"/>
        <end position="22"/>
    </location>
</feature>
<dbReference type="CDD" id="cd05471">
    <property type="entry name" value="pepsin_like"/>
    <property type="match status" value="1"/>
</dbReference>
<dbReference type="GO" id="GO:0000324">
    <property type="term" value="C:fungal-type vacuole"/>
    <property type="evidence" value="ECO:0007669"/>
    <property type="project" value="TreeGrafter"/>
</dbReference>
<keyword evidence="2 3" id="KW-0064">Aspartyl protease</keyword>
<feature type="chain" id="PRO_5041416040" evidence="4">
    <location>
        <begin position="23"/>
        <end position="431"/>
    </location>
</feature>
<evidence type="ECO:0000256" key="1">
    <source>
        <dbReference type="ARBA" id="ARBA00007447"/>
    </source>
</evidence>
<dbReference type="InterPro" id="IPR001969">
    <property type="entry name" value="Aspartic_peptidase_AS"/>
</dbReference>
<protein>
    <submittedName>
        <fullName evidence="6">Acid protease</fullName>
    </submittedName>
</protein>
<dbReference type="GO" id="GO:0004190">
    <property type="term" value="F:aspartic-type endopeptidase activity"/>
    <property type="evidence" value="ECO:0007669"/>
    <property type="project" value="UniProtKB-KW"/>
</dbReference>
<dbReference type="SUPFAM" id="SSF50630">
    <property type="entry name" value="Acid proteases"/>
    <property type="match status" value="1"/>
</dbReference>
<dbReference type="Proteomes" id="UP001174691">
    <property type="component" value="Unassembled WGS sequence"/>
</dbReference>
<evidence type="ECO:0000259" key="5">
    <source>
        <dbReference type="PROSITE" id="PS51767"/>
    </source>
</evidence>
<evidence type="ECO:0000313" key="6">
    <source>
        <dbReference type="EMBL" id="KAJ9130750.1"/>
    </source>
</evidence>
<comment type="caution">
    <text evidence="6">The sequence shown here is derived from an EMBL/GenBank/DDBJ whole genome shotgun (WGS) entry which is preliminary data.</text>
</comment>
<gene>
    <name evidence="6" type="ORF">NKR19_g9772</name>
</gene>
<dbReference type="Pfam" id="PF00026">
    <property type="entry name" value="Asp"/>
    <property type="match status" value="1"/>
</dbReference>
<dbReference type="EMBL" id="JANBVN010000256">
    <property type="protein sequence ID" value="KAJ9130750.1"/>
    <property type="molecule type" value="Genomic_DNA"/>
</dbReference>
<organism evidence="6 7">
    <name type="scientific">Coniochaeta hoffmannii</name>
    <dbReference type="NCBI Taxonomy" id="91930"/>
    <lineage>
        <taxon>Eukaryota</taxon>
        <taxon>Fungi</taxon>
        <taxon>Dikarya</taxon>
        <taxon>Ascomycota</taxon>
        <taxon>Pezizomycotina</taxon>
        <taxon>Sordariomycetes</taxon>
        <taxon>Sordariomycetidae</taxon>
        <taxon>Coniochaetales</taxon>
        <taxon>Coniochaetaceae</taxon>
        <taxon>Coniochaeta</taxon>
    </lineage>
</organism>
<feature type="domain" description="Peptidase A1" evidence="5">
    <location>
        <begin position="67"/>
        <end position="421"/>
    </location>
</feature>
<sequence>MKAPALPSIVALAIGGSSVILATPVNNNNGLRSPRPVTVNLQSRTKKPKAEDVKLKAWIDRGQDVQYYGEIKVGTPGQKLLVNFDTGSDDLIIPSSDCANCSTTQWPHNRFNQHQSSTFQNTPGIEFEQCFGTGGTSIPFGTNYQCADLTIVTDKLCIDNLCSPNQAFGLASKFDPAFIQQPFDGILGMPIEPTQGNGSFYWYLVQSGQLPSPEFGVYIEPRKVNGDQITLGGVDKSKYKGDIDYLPLSPISTDPRVMGWVLDLPAVYVGGERLVNSTEPGKGQPIPFGEVKLDLGGAFIAVPNNETIVDIYAQISPLIHAIDPALGIWGARCDVIDSVAKDLTFTFGAVGGKQVNMTVPKENFNAGPLPPPYDPSLCQAIYVPVTGHDPVNRNPAWTFGVPLFKNYYTVWNGRDLTFGIARPNWKKASAP</sequence>
<evidence type="ECO:0000256" key="3">
    <source>
        <dbReference type="RuleBase" id="RU000454"/>
    </source>
</evidence>
<keyword evidence="7" id="KW-1185">Reference proteome</keyword>
<dbReference type="InterPro" id="IPR034164">
    <property type="entry name" value="Pepsin-like_dom"/>
</dbReference>
<dbReference type="PROSITE" id="PS51767">
    <property type="entry name" value="PEPTIDASE_A1"/>
    <property type="match status" value="1"/>
</dbReference>
<proteinExistence type="inferred from homology"/>
<dbReference type="Gene3D" id="2.40.70.10">
    <property type="entry name" value="Acid Proteases"/>
    <property type="match status" value="2"/>
</dbReference>
<dbReference type="PRINTS" id="PR00792">
    <property type="entry name" value="PEPSIN"/>
</dbReference>
<keyword evidence="3 6" id="KW-0645">Protease</keyword>
<dbReference type="PROSITE" id="PS00141">
    <property type="entry name" value="ASP_PROTEASE"/>
    <property type="match status" value="1"/>
</dbReference>
<dbReference type="InterPro" id="IPR021109">
    <property type="entry name" value="Peptidase_aspartic_dom_sf"/>
</dbReference>
<comment type="similarity">
    <text evidence="1 3">Belongs to the peptidase A1 family.</text>
</comment>
<dbReference type="InterPro" id="IPR001461">
    <property type="entry name" value="Aspartic_peptidase_A1"/>
</dbReference>
<evidence type="ECO:0000313" key="7">
    <source>
        <dbReference type="Proteomes" id="UP001174691"/>
    </source>
</evidence>
<dbReference type="InterPro" id="IPR033121">
    <property type="entry name" value="PEPTIDASE_A1"/>
</dbReference>
<evidence type="ECO:0000256" key="4">
    <source>
        <dbReference type="SAM" id="SignalP"/>
    </source>
</evidence>
<dbReference type="AlphaFoldDB" id="A0AA38RAC7"/>
<keyword evidence="3" id="KW-0378">Hydrolase</keyword>
<name>A0AA38RAC7_9PEZI</name>
<dbReference type="PANTHER" id="PTHR47966">
    <property type="entry name" value="BETA-SITE APP-CLEAVING ENZYME, ISOFORM A-RELATED"/>
    <property type="match status" value="1"/>
</dbReference>
<keyword evidence="4" id="KW-0732">Signal</keyword>
<accession>A0AA38RAC7</accession>